<organism evidence="7 8">
    <name type="scientific">Chlamydomonas incerta</name>
    <dbReference type="NCBI Taxonomy" id="51695"/>
    <lineage>
        <taxon>Eukaryota</taxon>
        <taxon>Viridiplantae</taxon>
        <taxon>Chlorophyta</taxon>
        <taxon>core chlorophytes</taxon>
        <taxon>Chlorophyceae</taxon>
        <taxon>CS clade</taxon>
        <taxon>Chlamydomonadales</taxon>
        <taxon>Chlamydomonadaceae</taxon>
        <taxon>Chlamydomonas</taxon>
    </lineage>
</organism>
<feature type="compositionally biased region" description="Basic residues" evidence="5">
    <location>
        <begin position="113"/>
        <end position="122"/>
    </location>
</feature>
<evidence type="ECO:0000313" key="8">
    <source>
        <dbReference type="Proteomes" id="UP000650467"/>
    </source>
</evidence>
<keyword evidence="8" id="KW-1185">Reference proteome</keyword>
<keyword evidence="3 4" id="KW-0175">Coiled coil</keyword>
<comment type="similarity">
    <text evidence="1">Belongs to the SMC family. SMC5 subfamily.</text>
</comment>
<dbReference type="GO" id="GO:0000724">
    <property type="term" value="P:double-strand break repair via homologous recombination"/>
    <property type="evidence" value="ECO:0007669"/>
    <property type="project" value="TreeGrafter"/>
</dbReference>
<feature type="compositionally biased region" description="Acidic residues" evidence="5">
    <location>
        <begin position="141"/>
        <end position="161"/>
    </location>
</feature>
<feature type="compositionally biased region" description="Gly residues" evidence="5">
    <location>
        <begin position="162"/>
        <end position="172"/>
    </location>
</feature>
<dbReference type="GO" id="GO:0030915">
    <property type="term" value="C:Smc5-Smc6 complex"/>
    <property type="evidence" value="ECO:0007669"/>
    <property type="project" value="TreeGrafter"/>
</dbReference>
<dbReference type="OrthoDB" id="10254973at2759"/>
<proteinExistence type="inferred from homology"/>
<gene>
    <name evidence="7" type="ORF">HXX76_008616</name>
</gene>
<feature type="coiled-coil region" evidence="4">
    <location>
        <begin position="242"/>
        <end position="276"/>
    </location>
</feature>
<sequence>MEHDGVFPRGSVKKVRVTDLMSFVGALELVPGARVNLITGPNGSGKSSLVTALCVGLAGGMKALGRQKDAAELIRRGCTAFEVEVTLSGGPGQPDIRVHRRTEAVQHQPPGERRRRPQKRQRTQQQQGGTGGGSAAAAGDGDSEAEDAGEEEQDGAEEEAGGGEGGGGGRSRGGSQTTWRLDGRVVPEARVKELTRQLGIFFDNLCQFLPQERVSEFAALSAVELLQNTEKVIGDGHLLRAHMQLVERSKALRERREELQRARDRLAKVKQEQDAAEPEYRRLRRRDELKEEVTRIRQKLLWVGKAAKEAKVRRAQQAVQAAAARVAAARREVERTAAPLTAHNHDKERLDQAAAGRVRAITAQARKVETAQTQLAAAAAALEQREEELQGLRAKSERWRAAVTRCQDGLRKVDADRAAAPTELSAQQAQRLEEVAGELQAAAGEVGGAAAQVDQKKHEVAAIERDVQALETAEQRRTDRREMLLLKLEGSQRGSRQLVQWLAETRAAGGFVKRVLGPVLLEMSPVADERWAGYLEQVIGKRGLCAVVAEHMDDNNKVQAWLTAHGCQHQLLCARNGAEPVTHPDGEPGAYTADFGITHTLDQLFEAPDLIKTALCNANGINTFYVGDNRTHTSQVFDALLRHTPVTRVFTPGGLTVATRSRYDRGHVMQNLEPLKPAQMLARQGAAGQEEAEEQARAALARRRQELEAGRRELSQLQAELAAREAAQNALQQERQRLLQARQRIYGRLKELEQARGDHTRQLERLVAQGDPLGAMQQLSQRLAQEVDRFSNLASALVEQVRQQHVLHRQLAPLQLLAADMAARRAPLQRAHDAAAERLAAETRAKDAAQHVLDVAKQAAQEASALVREELGGAAPGPELAAAWSGWPDEADALEELMAVKTAEMDTAQANLRSDEAAVVEAWTRRERELREEGVKAAAYQAEVEQVGQEVETLKASWLPELQGHVAAVNEALRRNFAAIGCAGEVALREEGDAFEQYAAEIRVEYRPGEGLRPLDRNHHSGGERSVATMLYLIALQGVTRTPFRVVDEINQGMDSRNERKVFNLLVESSSRPDTPQCFLLTPKLIANLQYNEHVKVHDIKPVRNGSVVAPPGFVDRLLQQDAEREAAAAAAGQAAAQPARRAAAPPRQRTDVSLFGLGQLPWHLLKDFVVVRHAAVGGE</sequence>
<reference evidence="7" key="1">
    <citation type="journal article" date="2020" name="bioRxiv">
        <title>Comparative genomics of Chlamydomonas.</title>
        <authorList>
            <person name="Craig R.J."/>
            <person name="Hasan A.R."/>
            <person name="Ness R.W."/>
            <person name="Keightley P.D."/>
        </authorList>
    </citation>
    <scope>NUCLEOTIDE SEQUENCE</scope>
    <source>
        <strain evidence="7">SAG 7.73</strain>
    </source>
</reference>
<accession>A0A835T5L1</accession>
<evidence type="ECO:0000256" key="3">
    <source>
        <dbReference type="ARBA" id="ARBA00023054"/>
    </source>
</evidence>
<dbReference type="PANTHER" id="PTHR45916">
    <property type="entry name" value="STRUCTURAL MAINTENANCE OF CHROMOSOMES PROTEIN 5"/>
    <property type="match status" value="1"/>
</dbReference>
<dbReference type="PANTHER" id="PTHR45916:SF1">
    <property type="entry name" value="STRUCTURAL MAINTENANCE OF CHROMOSOMES PROTEIN 5"/>
    <property type="match status" value="1"/>
</dbReference>
<feature type="coiled-coil region" evidence="4">
    <location>
        <begin position="305"/>
        <end position="332"/>
    </location>
</feature>
<evidence type="ECO:0000313" key="7">
    <source>
        <dbReference type="EMBL" id="KAG2432885.1"/>
    </source>
</evidence>
<evidence type="ECO:0000256" key="5">
    <source>
        <dbReference type="SAM" id="MobiDB-lite"/>
    </source>
</evidence>
<protein>
    <recommendedName>
        <fullName evidence="2">Structural maintenance of chromosomes protein 5</fullName>
    </recommendedName>
</protein>
<evidence type="ECO:0000256" key="1">
    <source>
        <dbReference type="ARBA" id="ARBA00010171"/>
    </source>
</evidence>
<evidence type="ECO:0000259" key="6">
    <source>
        <dbReference type="Pfam" id="PF13476"/>
    </source>
</evidence>
<dbReference type="AlphaFoldDB" id="A0A835T5L1"/>
<feature type="domain" description="Rad50/SbcC-type AAA" evidence="6">
    <location>
        <begin position="14"/>
        <end position="300"/>
    </location>
</feature>
<name>A0A835T5L1_CHLIN</name>
<comment type="caution">
    <text evidence="7">The sequence shown here is derived from an EMBL/GenBank/DDBJ whole genome shotgun (WGS) entry which is preliminary data.</text>
</comment>
<evidence type="ECO:0000256" key="4">
    <source>
        <dbReference type="SAM" id="Coils"/>
    </source>
</evidence>
<dbReference type="Proteomes" id="UP000650467">
    <property type="component" value="Unassembled WGS sequence"/>
</dbReference>
<dbReference type="Gene3D" id="3.40.50.300">
    <property type="entry name" value="P-loop containing nucleotide triphosphate hydrolases"/>
    <property type="match status" value="2"/>
</dbReference>
<dbReference type="GO" id="GO:0005634">
    <property type="term" value="C:nucleus"/>
    <property type="evidence" value="ECO:0007669"/>
    <property type="project" value="TreeGrafter"/>
</dbReference>
<dbReference type="InterPro" id="IPR038729">
    <property type="entry name" value="Rad50/SbcC_AAA"/>
</dbReference>
<dbReference type="EMBL" id="JAEHOC010000020">
    <property type="protein sequence ID" value="KAG2432885.1"/>
    <property type="molecule type" value="Genomic_DNA"/>
</dbReference>
<dbReference type="GO" id="GO:0003697">
    <property type="term" value="F:single-stranded DNA binding"/>
    <property type="evidence" value="ECO:0007669"/>
    <property type="project" value="TreeGrafter"/>
</dbReference>
<feature type="region of interest" description="Disordered" evidence="5">
    <location>
        <begin position="86"/>
        <end position="181"/>
    </location>
</feature>
<feature type="coiled-coil region" evidence="4">
    <location>
        <begin position="368"/>
        <end position="402"/>
    </location>
</feature>
<feature type="coiled-coil region" evidence="4">
    <location>
        <begin position="689"/>
        <end position="769"/>
    </location>
</feature>
<dbReference type="Pfam" id="PF13476">
    <property type="entry name" value="AAA_23"/>
    <property type="match status" value="1"/>
</dbReference>
<evidence type="ECO:0000256" key="2">
    <source>
        <dbReference type="ARBA" id="ARBA00018687"/>
    </source>
</evidence>
<dbReference type="InterPro" id="IPR027417">
    <property type="entry name" value="P-loop_NTPase"/>
</dbReference>
<dbReference type="GO" id="GO:0016887">
    <property type="term" value="F:ATP hydrolysis activity"/>
    <property type="evidence" value="ECO:0007669"/>
    <property type="project" value="InterPro"/>
</dbReference>
<dbReference type="SUPFAM" id="SSF52540">
    <property type="entry name" value="P-loop containing nucleoside triphosphate hydrolases"/>
    <property type="match status" value="1"/>
</dbReference>